<dbReference type="InterPro" id="IPR036397">
    <property type="entry name" value="RNaseH_sf"/>
</dbReference>
<feature type="region of interest" description="Disordered" evidence="2">
    <location>
        <begin position="1"/>
        <end position="179"/>
    </location>
</feature>
<accession>A0A218ZBY2</accession>
<dbReference type="InterPro" id="IPR036085">
    <property type="entry name" value="PAZ_dom_sf"/>
</dbReference>
<dbReference type="InterPro" id="IPR032472">
    <property type="entry name" value="ArgoL2"/>
</dbReference>
<feature type="compositionally biased region" description="Polar residues" evidence="2">
    <location>
        <begin position="105"/>
        <end position="115"/>
    </location>
</feature>
<dbReference type="Pfam" id="PF16487">
    <property type="entry name" value="ArgoMid"/>
    <property type="match status" value="1"/>
</dbReference>
<feature type="domain" description="PAZ" evidence="3">
    <location>
        <begin position="490"/>
        <end position="598"/>
    </location>
</feature>
<proteinExistence type="inferred from homology"/>
<keyword evidence="6" id="KW-1185">Reference proteome</keyword>
<dbReference type="AlphaFoldDB" id="A0A218ZBY2"/>
<dbReference type="Gene3D" id="2.170.260.10">
    <property type="entry name" value="paz domain"/>
    <property type="match status" value="1"/>
</dbReference>
<dbReference type="PANTHER" id="PTHR22891">
    <property type="entry name" value="EUKARYOTIC TRANSLATION INITIATION FACTOR 2C"/>
    <property type="match status" value="1"/>
</dbReference>
<dbReference type="InterPro" id="IPR045246">
    <property type="entry name" value="Piwi_ago-like"/>
</dbReference>
<keyword evidence="5" id="KW-0648">Protein biosynthesis</keyword>
<dbReference type="SMART" id="SM01163">
    <property type="entry name" value="DUF1785"/>
    <property type="match status" value="1"/>
</dbReference>
<dbReference type="GO" id="GO:0003723">
    <property type="term" value="F:RNA binding"/>
    <property type="evidence" value="ECO:0007669"/>
    <property type="project" value="InterPro"/>
</dbReference>
<sequence length="1147" mass="127586">MAGGAGRQRVGNDQGSQQGSGNGNGNGTNHGGAYQGGPPMQYTQYQQQYQDAQKSPNTQMLPHKPRSGGFDGPGEHSRNSPDMSQQQRPPVMGVDSGDETGTPRGPNQISGQATPTRAGFTPGGDQSGSNPPAFPVMGADRDSRTPGSQGGPTPAYQIFSQKGPQEGLQGSPRGPVSQAQQNPFATINLGYDPAKPMIKERMITNSRMELPAEAYNLENTSYDWKAKYPQRKGNYNNSGKIINIRVNQFKVTKWPQGIVHQYDIKIGDGAEKRGKIFAAWNSRAVQDRLKSLIGPNAHWLWDGNKIAWCIPSIPEQRITVNFDEERGRGPRRDGKPADTCYVIIKQTTSINMNAINAYLDGTLMDFDNEVLAAINFLDHAMRQGPSEIYTMIKRSFFSRGNVSHQLDNVVVAMKGVYTSIRLCDPKSSIGAPSTGLALNVDVANGTFWAAQDIHQAARNYTSVPRNKALSYTTFRDNLLPVRDVKHGGWTMSEDFKTLRKLVKLKFIVKHRGKGDDKKIYTIKKFSFEKADSYSKTGANAKTTSFKYKDPKNNFKEVDLTVYDFFKKVYNIDLQYWYLPLVVTEKAGMFPMELCTLVPNQRYNYKLSPEQTASMIKFAVTRPKDRILSIQHGVQMLKWNEDKYLKHFGVQVEPAMTVTQARLLPSPEIQFTGSKTNPGTAGRWDLRGKKFWLANPEPLRSWGFVIVGGACPEAVVRNFANVFIQTYTGHGGKILNKNPVIYAQERQQDLAITVVNARTAAGNQANALPQILFYVLPGRDSYQYERLKKNSECRFALVSQCVNVAHVVKAQAQYCSNVAMKVNAKLGGTTSKIVSPKGMFSVPTMIIGADVSHASPGSPQASMAAITMSMDKDCCRYAAAVQTNGYRVEMITRNNIDQTFRPLFKHWVGSVGGGNAPKHIYYFRDGVSEGQYAHVLKYELKDMKGSLAEYYGEDYVKQIKWTVVVCTKRHHIRFFPKEGDNAAGDRNNNPLPGTLVEKDITHPREYDFYLCSHTAIQGTARPVHYHVILDDIKPPVNEFQKMIYQSSYQYMRSTTPVSLFPAVYYAHLASNRARAHAPHPHSDGPTGGQKFEEAQQDAVALRTGDRNTNNGSSQTGTSMPTEAAPLFPLGNMDNRGAMVKIRTSMWYI</sequence>
<dbReference type="OrthoDB" id="10252740at2759"/>
<evidence type="ECO:0000313" key="5">
    <source>
        <dbReference type="EMBL" id="OWP04686.1"/>
    </source>
</evidence>
<dbReference type="STRING" id="503106.A0A218ZBY2"/>
<protein>
    <submittedName>
        <fullName evidence="5">Eukaryotic translation initiation factor 2C</fullName>
    </submittedName>
</protein>
<comment type="caution">
    <text evidence="5">The sequence shown here is derived from an EMBL/GenBank/DDBJ whole genome shotgun (WGS) entry which is preliminary data.</text>
</comment>
<comment type="similarity">
    <text evidence="1">Belongs to the argonaute family.</text>
</comment>
<feature type="domain" description="Piwi" evidence="4">
    <location>
        <begin position="770"/>
        <end position="1077"/>
    </location>
</feature>
<dbReference type="SUPFAM" id="SSF101690">
    <property type="entry name" value="PAZ domain"/>
    <property type="match status" value="1"/>
</dbReference>
<dbReference type="Proteomes" id="UP000242519">
    <property type="component" value="Unassembled WGS sequence"/>
</dbReference>
<keyword evidence="5" id="KW-0396">Initiation factor</keyword>
<dbReference type="CDD" id="cd02846">
    <property type="entry name" value="PAZ_argonaute_like"/>
    <property type="match status" value="1"/>
</dbReference>
<dbReference type="SMART" id="SM00949">
    <property type="entry name" value="PAZ"/>
    <property type="match status" value="1"/>
</dbReference>
<evidence type="ECO:0000256" key="2">
    <source>
        <dbReference type="SAM" id="MobiDB-lite"/>
    </source>
</evidence>
<dbReference type="Pfam" id="PF08699">
    <property type="entry name" value="ArgoL1"/>
    <property type="match status" value="1"/>
</dbReference>
<dbReference type="InterPro" id="IPR014811">
    <property type="entry name" value="ArgoL1"/>
</dbReference>
<dbReference type="InterPro" id="IPR003165">
    <property type="entry name" value="Piwi"/>
</dbReference>
<dbReference type="Pfam" id="PF02171">
    <property type="entry name" value="Piwi"/>
    <property type="match status" value="1"/>
</dbReference>
<evidence type="ECO:0000256" key="1">
    <source>
        <dbReference type="RuleBase" id="RU361178"/>
    </source>
</evidence>
<dbReference type="InterPro" id="IPR032473">
    <property type="entry name" value="Argonaute_Mid_dom"/>
</dbReference>
<dbReference type="Gene3D" id="3.40.50.2300">
    <property type="match status" value="1"/>
</dbReference>
<reference evidence="5 6" key="1">
    <citation type="submission" date="2017-04" db="EMBL/GenBank/DDBJ databases">
        <title>Draft genome sequence of Marssonina coronaria NL1: causal agent of apple blotch.</title>
        <authorList>
            <person name="Cheng Q."/>
        </authorList>
    </citation>
    <scope>NUCLEOTIDE SEQUENCE [LARGE SCALE GENOMIC DNA]</scope>
    <source>
        <strain evidence="5 6">NL1</strain>
    </source>
</reference>
<name>A0A218ZBY2_9HELO</name>
<dbReference type="PROSITE" id="PS50822">
    <property type="entry name" value="PIWI"/>
    <property type="match status" value="1"/>
</dbReference>
<organism evidence="5 6">
    <name type="scientific">Diplocarpon coronariae</name>
    <dbReference type="NCBI Taxonomy" id="2795749"/>
    <lineage>
        <taxon>Eukaryota</taxon>
        <taxon>Fungi</taxon>
        <taxon>Dikarya</taxon>
        <taxon>Ascomycota</taxon>
        <taxon>Pezizomycotina</taxon>
        <taxon>Leotiomycetes</taxon>
        <taxon>Helotiales</taxon>
        <taxon>Drepanopezizaceae</taxon>
        <taxon>Diplocarpon</taxon>
    </lineage>
</organism>
<dbReference type="InterPro" id="IPR003100">
    <property type="entry name" value="PAZ_dom"/>
</dbReference>
<evidence type="ECO:0000313" key="6">
    <source>
        <dbReference type="Proteomes" id="UP000242519"/>
    </source>
</evidence>
<feature type="compositionally biased region" description="Low complexity" evidence="2">
    <location>
        <begin position="36"/>
        <end position="50"/>
    </location>
</feature>
<evidence type="ECO:0000259" key="3">
    <source>
        <dbReference type="PROSITE" id="PS50821"/>
    </source>
</evidence>
<dbReference type="InterPro" id="IPR012337">
    <property type="entry name" value="RNaseH-like_sf"/>
</dbReference>
<feature type="region of interest" description="Disordered" evidence="2">
    <location>
        <begin position="1094"/>
        <end position="1128"/>
    </location>
</feature>
<dbReference type="GO" id="GO:0003743">
    <property type="term" value="F:translation initiation factor activity"/>
    <property type="evidence" value="ECO:0007669"/>
    <property type="project" value="UniProtKB-KW"/>
</dbReference>
<feature type="compositionally biased region" description="Polar residues" evidence="2">
    <location>
        <begin position="51"/>
        <end position="60"/>
    </location>
</feature>
<dbReference type="PROSITE" id="PS50821">
    <property type="entry name" value="PAZ"/>
    <property type="match status" value="1"/>
</dbReference>
<feature type="compositionally biased region" description="Polar residues" evidence="2">
    <location>
        <begin position="1105"/>
        <end position="1119"/>
    </location>
</feature>
<dbReference type="SMART" id="SM00950">
    <property type="entry name" value="Piwi"/>
    <property type="match status" value="1"/>
</dbReference>
<dbReference type="InParanoid" id="A0A218ZBY2"/>
<evidence type="ECO:0000259" key="4">
    <source>
        <dbReference type="PROSITE" id="PS50822"/>
    </source>
</evidence>
<dbReference type="Pfam" id="PF16488">
    <property type="entry name" value="ArgoL2"/>
    <property type="match status" value="1"/>
</dbReference>
<feature type="compositionally biased region" description="Gly residues" evidence="2">
    <location>
        <begin position="18"/>
        <end position="35"/>
    </location>
</feature>
<dbReference type="CDD" id="cd04657">
    <property type="entry name" value="Piwi_ago-like"/>
    <property type="match status" value="1"/>
</dbReference>
<gene>
    <name evidence="5" type="ORF">B2J93_5705</name>
</gene>
<dbReference type="Pfam" id="PF02170">
    <property type="entry name" value="PAZ"/>
    <property type="match status" value="1"/>
</dbReference>
<dbReference type="Gene3D" id="3.30.420.10">
    <property type="entry name" value="Ribonuclease H-like superfamily/Ribonuclease H"/>
    <property type="match status" value="1"/>
</dbReference>
<dbReference type="Pfam" id="PF16486">
    <property type="entry name" value="ArgoN"/>
    <property type="match status" value="1"/>
</dbReference>
<dbReference type="EMBL" id="MZNU01000095">
    <property type="protein sequence ID" value="OWP04686.1"/>
    <property type="molecule type" value="Genomic_DNA"/>
</dbReference>
<dbReference type="InterPro" id="IPR032474">
    <property type="entry name" value="Argonaute_N"/>
</dbReference>
<dbReference type="SUPFAM" id="SSF53098">
    <property type="entry name" value="Ribonuclease H-like"/>
    <property type="match status" value="1"/>
</dbReference>